<evidence type="ECO:0000313" key="14">
    <source>
        <dbReference type="EMBL" id="KAK2159922.1"/>
    </source>
</evidence>
<keyword evidence="7" id="KW-0378">Hydrolase</keyword>
<evidence type="ECO:0000256" key="1">
    <source>
        <dbReference type="ARBA" id="ARBA00001947"/>
    </source>
</evidence>
<dbReference type="GO" id="GO:0005615">
    <property type="term" value="C:extracellular space"/>
    <property type="evidence" value="ECO:0007669"/>
    <property type="project" value="TreeGrafter"/>
</dbReference>
<keyword evidence="10" id="KW-1015">Disulfide bond</keyword>
<name>A0AAD9N7F4_9ANNE</name>
<keyword evidence="3" id="KW-0121">Carboxypeptidase</keyword>
<evidence type="ECO:0000256" key="4">
    <source>
        <dbReference type="ARBA" id="ARBA00022670"/>
    </source>
</evidence>
<evidence type="ECO:0000256" key="6">
    <source>
        <dbReference type="ARBA" id="ARBA00022729"/>
    </source>
</evidence>
<dbReference type="PROSITE" id="PS52035">
    <property type="entry name" value="PEPTIDASE_M14"/>
    <property type="match status" value="1"/>
</dbReference>
<dbReference type="Pfam" id="PF02244">
    <property type="entry name" value="Propep_M14"/>
    <property type="match status" value="1"/>
</dbReference>
<dbReference type="SUPFAM" id="SSF53187">
    <property type="entry name" value="Zn-dependent exopeptidases"/>
    <property type="match status" value="1"/>
</dbReference>
<feature type="domain" description="Peptidase M14" evidence="13">
    <location>
        <begin position="117"/>
        <end position="416"/>
    </location>
</feature>
<evidence type="ECO:0000256" key="10">
    <source>
        <dbReference type="ARBA" id="ARBA00023157"/>
    </source>
</evidence>
<dbReference type="GO" id="GO:0008270">
    <property type="term" value="F:zinc ion binding"/>
    <property type="evidence" value="ECO:0007669"/>
    <property type="project" value="InterPro"/>
</dbReference>
<feature type="active site" description="Proton donor/acceptor" evidence="11">
    <location>
        <position position="385"/>
    </location>
</feature>
<evidence type="ECO:0000256" key="9">
    <source>
        <dbReference type="ARBA" id="ARBA00023049"/>
    </source>
</evidence>
<evidence type="ECO:0000313" key="15">
    <source>
        <dbReference type="Proteomes" id="UP001208570"/>
    </source>
</evidence>
<dbReference type="GO" id="GO:0004181">
    <property type="term" value="F:metallocarboxypeptidase activity"/>
    <property type="evidence" value="ECO:0007669"/>
    <property type="project" value="InterPro"/>
</dbReference>
<dbReference type="FunFam" id="3.40.630.10:FF:000084">
    <property type="entry name" value="Carboxypeptidase B2"/>
    <property type="match status" value="1"/>
</dbReference>
<dbReference type="InterPro" id="IPR036990">
    <property type="entry name" value="M14A-like_propep"/>
</dbReference>
<dbReference type="GO" id="GO:0006508">
    <property type="term" value="P:proteolysis"/>
    <property type="evidence" value="ECO:0007669"/>
    <property type="project" value="UniProtKB-KW"/>
</dbReference>
<comment type="caution">
    <text evidence="14">The sequence shown here is derived from an EMBL/GenBank/DDBJ whole genome shotgun (WGS) entry which is preliminary data.</text>
</comment>
<dbReference type="Gene3D" id="3.40.630.10">
    <property type="entry name" value="Zn peptidases"/>
    <property type="match status" value="1"/>
</dbReference>
<feature type="chain" id="PRO_5042262818" description="Peptidase M14 domain-containing protein" evidence="12">
    <location>
        <begin position="16"/>
        <end position="421"/>
    </location>
</feature>
<protein>
    <recommendedName>
        <fullName evidence="13">Peptidase M14 domain-containing protein</fullName>
    </recommendedName>
</protein>
<dbReference type="Gene3D" id="3.30.70.340">
    <property type="entry name" value="Metallocarboxypeptidase-like"/>
    <property type="match status" value="1"/>
</dbReference>
<comment type="cofactor">
    <cofactor evidence="1">
        <name>Zn(2+)</name>
        <dbReference type="ChEBI" id="CHEBI:29105"/>
    </cofactor>
</comment>
<evidence type="ECO:0000259" key="13">
    <source>
        <dbReference type="PROSITE" id="PS52035"/>
    </source>
</evidence>
<dbReference type="AlphaFoldDB" id="A0AAD9N7F4"/>
<keyword evidence="4" id="KW-0645">Protease</keyword>
<organism evidence="14 15">
    <name type="scientific">Paralvinella palmiformis</name>
    <dbReference type="NCBI Taxonomy" id="53620"/>
    <lineage>
        <taxon>Eukaryota</taxon>
        <taxon>Metazoa</taxon>
        <taxon>Spiralia</taxon>
        <taxon>Lophotrochozoa</taxon>
        <taxon>Annelida</taxon>
        <taxon>Polychaeta</taxon>
        <taxon>Sedentaria</taxon>
        <taxon>Canalipalpata</taxon>
        <taxon>Terebellida</taxon>
        <taxon>Terebelliformia</taxon>
        <taxon>Alvinellidae</taxon>
        <taxon>Paralvinella</taxon>
    </lineage>
</organism>
<keyword evidence="15" id="KW-1185">Reference proteome</keyword>
<dbReference type="InterPro" id="IPR003146">
    <property type="entry name" value="M14A_act_pep"/>
</dbReference>
<evidence type="ECO:0000256" key="7">
    <source>
        <dbReference type="ARBA" id="ARBA00022801"/>
    </source>
</evidence>
<keyword evidence="8" id="KW-0862">Zinc</keyword>
<keyword evidence="5" id="KW-0479">Metal-binding</keyword>
<feature type="signal peptide" evidence="12">
    <location>
        <begin position="1"/>
        <end position="15"/>
    </location>
</feature>
<dbReference type="Proteomes" id="UP001208570">
    <property type="component" value="Unassembled WGS sequence"/>
</dbReference>
<sequence>MMYWRLLLLIVGALAYDWKKYEGYKIIQFTPKTAGQLKVVKDFSTAQGVVVLQNPVVGRRAEFLVSHDKFGLLKSTLYQNGMTFEVSDKDLAAELKKEWERLLTRGYPETMVYDIDDFNTLTDIEAEMDNLASQCSGVGLTCTTSYLPGPALHEGHQIKIIHVINPNGAHKNSILWESLVHAREWLAGATLMNILDKMIKEYGTDEDVTRFLDNYDFHFIPIMNPDGYQHSWDDDRMWRKNRRNNEGSLCYGVDLNRNYDNNWGGPGASDNPCDETFHGPSAASEPETQIVVDYVMGNTDPAWLVDVSIHTYGQYLLVPYGDCTMPPNWDTGLSEVVRLSCLAIENTFNTRWDCGNTCEVLYATSGGSIDWMMATPGMPYTFVPELRGNGFDVSPSLIPLSFEEMWNGLVAMMNEIMSQNP</sequence>
<reference evidence="14" key="1">
    <citation type="journal article" date="2023" name="Mol. Biol. Evol.">
        <title>Third-Generation Sequencing Reveals the Adaptive Role of the Epigenome in Three Deep-Sea Polychaetes.</title>
        <authorList>
            <person name="Perez M."/>
            <person name="Aroh O."/>
            <person name="Sun Y."/>
            <person name="Lan Y."/>
            <person name="Juniper S.K."/>
            <person name="Young C.R."/>
            <person name="Angers B."/>
            <person name="Qian P.Y."/>
        </authorList>
    </citation>
    <scope>NUCLEOTIDE SEQUENCE</scope>
    <source>
        <strain evidence="14">P08H-3</strain>
    </source>
</reference>
<dbReference type="SUPFAM" id="SSF54897">
    <property type="entry name" value="Protease propeptides/inhibitors"/>
    <property type="match status" value="1"/>
</dbReference>
<evidence type="ECO:0000256" key="11">
    <source>
        <dbReference type="PROSITE-ProRule" id="PRU01379"/>
    </source>
</evidence>
<keyword evidence="6 12" id="KW-0732">Signal</keyword>
<dbReference type="PANTHER" id="PTHR11705:SF91">
    <property type="entry name" value="FI01817P-RELATED"/>
    <property type="match status" value="1"/>
</dbReference>
<keyword evidence="9" id="KW-0482">Metalloprotease</keyword>
<dbReference type="EMBL" id="JAODUP010000143">
    <property type="protein sequence ID" value="KAK2159922.1"/>
    <property type="molecule type" value="Genomic_DNA"/>
</dbReference>
<evidence type="ECO:0000256" key="8">
    <source>
        <dbReference type="ARBA" id="ARBA00022833"/>
    </source>
</evidence>
<comment type="similarity">
    <text evidence="2 11">Belongs to the peptidase M14 family.</text>
</comment>
<gene>
    <name evidence="14" type="ORF">LSH36_143g02061</name>
</gene>
<evidence type="ECO:0000256" key="2">
    <source>
        <dbReference type="ARBA" id="ARBA00005988"/>
    </source>
</evidence>
<evidence type="ECO:0000256" key="3">
    <source>
        <dbReference type="ARBA" id="ARBA00022645"/>
    </source>
</evidence>
<accession>A0AAD9N7F4</accession>
<dbReference type="Pfam" id="PF00246">
    <property type="entry name" value="Peptidase_M14"/>
    <property type="match status" value="1"/>
</dbReference>
<proteinExistence type="inferred from homology"/>
<dbReference type="PANTHER" id="PTHR11705">
    <property type="entry name" value="PROTEASE FAMILY M14 CARBOXYPEPTIDASE A,B"/>
    <property type="match status" value="1"/>
</dbReference>
<dbReference type="InterPro" id="IPR000834">
    <property type="entry name" value="Peptidase_M14"/>
</dbReference>
<evidence type="ECO:0000256" key="5">
    <source>
        <dbReference type="ARBA" id="ARBA00022723"/>
    </source>
</evidence>
<evidence type="ECO:0000256" key="12">
    <source>
        <dbReference type="SAM" id="SignalP"/>
    </source>
</evidence>
<dbReference type="SMART" id="SM00631">
    <property type="entry name" value="Zn_pept"/>
    <property type="match status" value="1"/>
</dbReference>